<evidence type="ECO:0000313" key="2">
    <source>
        <dbReference type="EMBL" id="BCK82944.1"/>
    </source>
</evidence>
<dbReference type="Pfam" id="PF12706">
    <property type="entry name" value="Lactamase_B_2"/>
    <property type="match status" value="1"/>
</dbReference>
<gene>
    <name evidence="2" type="ORF">MM59RIKEN_02630</name>
</gene>
<dbReference type="KEGG" id="pfaa:MM59RIKEN_02630"/>
<dbReference type="InterPro" id="IPR052533">
    <property type="entry name" value="WalJ/YycJ-like"/>
</dbReference>
<organism evidence="2 3">
    <name type="scientific">Pusillibacter faecalis</name>
    <dbReference type="NCBI Taxonomy" id="2714358"/>
    <lineage>
        <taxon>Bacteria</taxon>
        <taxon>Bacillati</taxon>
        <taxon>Bacillota</taxon>
        <taxon>Clostridia</taxon>
        <taxon>Eubacteriales</taxon>
        <taxon>Oscillospiraceae</taxon>
        <taxon>Pusillibacter</taxon>
    </lineage>
</organism>
<dbReference type="SMART" id="SM00849">
    <property type="entry name" value="Lactamase_B"/>
    <property type="match status" value="1"/>
</dbReference>
<dbReference type="InterPro" id="IPR001279">
    <property type="entry name" value="Metallo-B-lactamas"/>
</dbReference>
<dbReference type="PANTHER" id="PTHR47619">
    <property type="entry name" value="METALLO-HYDROLASE YYCJ-RELATED"/>
    <property type="match status" value="1"/>
</dbReference>
<dbReference type="AlphaFoldDB" id="A0A810Q4N1"/>
<dbReference type="PANTHER" id="PTHR47619:SF1">
    <property type="entry name" value="EXODEOXYRIBONUCLEASE WALJ"/>
    <property type="match status" value="1"/>
</dbReference>
<dbReference type="Gene3D" id="3.60.15.10">
    <property type="entry name" value="Ribonuclease Z/Hydroxyacylglutathione hydrolase-like"/>
    <property type="match status" value="1"/>
</dbReference>
<reference evidence="2" key="1">
    <citation type="submission" date="2020-09" db="EMBL/GenBank/DDBJ databases">
        <title>New species isolated from human feces.</title>
        <authorList>
            <person name="Kitahara M."/>
            <person name="Shigeno Y."/>
            <person name="Shime M."/>
            <person name="Matsumoto Y."/>
            <person name="Nakamura S."/>
            <person name="Motooka D."/>
            <person name="Fukuoka S."/>
            <person name="Nishikawa H."/>
            <person name="Benno Y."/>
        </authorList>
    </citation>
    <scope>NUCLEOTIDE SEQUENCE</scope>
    <source>
        <strain evidence="2">MM59</strain>
    </source>
</reference>
<dbReference type="Proteomes" id="UP000679848">
    <property type="component" value="Chromosome"/>
</dbReference>
<dbReference type="InterPro" id="IPR036866">
    <property type="entry name" value="RibonucZ/Hydroxyglut_hydro"/>
</dbReference>
<dbReference type="RefSeq" id="WP_213542513.1">
    <property type="nucleotide sequence ID" value="NZ_AP023420.1"/>
</dbReference>
<keyword evidence="3" id="KW-1185">Reference proteome</keyword>
<dbReference type="SUPFAM" id="SSF56281">
    <property type="entry name" value="Metallo-hydrolase/oxidoreductase"/>
    <property type="match status" value="1"/>
</dbReference>
<sequence>MTTLHTLASGSSGNALVISCGETHLLVDAGISCRRITLGLQALGLAPADLDAIFITHTHTDHISGLSTLFKRTTCPIRTTERVCRELEYRIAGLADRFLPLTYCRPCGEASFTVTAFPTSHDAPGSCGFRFDTADGSVGVLTDTGYVTGEASDLLAGVNLAVLEANHDVESLRSGPYPYYLKQRILGAEGHLCNEDAARFAAALVRSGTSEVVLAHLSRENNTPAMALHAVESALCAAGLPPCTEGSSTGPRVTIAPREALSEAHVVARRGLCRR</sequence>
<evidence type="ECO:0000259" key="1">
    <source>
        <dbReference type="SMART" id="SM00849"/>
    </source>
</evidence>
<dbReference type="EMBL" id="AP023420">
    <property type="protein sequence ID" value="BCK82944.1"/>
    <property type="molecule type" value="Genomic_DNA"/>
</dbReference>
<evidence type="ECO:0000313" key="3">
    <source>
        <dbReference type="Proteomes" id="UP000679848"/>
    </source>
</evidence>
<protein>
    <submittedName>
        <fullName evidence="2">MBL fold metallo-hydrolase</fullName>
    </submittedName>
</protein>
<name>A0A810Q4N1_9FIRM</name>
<accession>A0A810Q4N1</accession>
<proteinExistence type="predicted"/>
<feature type="domain" description="Metallo-beta-lactamase" evidence="1">
    <location>
        <begin position="12"/>
        <end position="191"/>
    </location>
</feature>